<evidence type="ECO:0000313" key="3">
    <source>
        <dbReference type="Proteomes" id="UP000218209"/>
    </source>
</evidence>
<accession>A0A1X6NNQ4</accession>
<keyword evidence="3" id="KW-1185">Reference proteome</keyword>
<dbReference type="Proteomes" id="UP000218209">
    <property type="component" value="Unassembled WGS sequence"/>
</dbReference>
<proteinExistence type="predicted"/>
<dbReference type="EMBL" id="KV919294">
    <property type="protein sequence ID" value="OSX70205.1"/>
    <property type="molecule type" value="Genomic_DNA"/>
</dbReference>
<name>A0A1X6NNQ4_PORUM</name>
<reference evidence="2 3" key="1">
    <citation type="submission" date="2017-03" db="EMBL/GenBank/DDBJ databases">
        <title>WGS assembly of Porphyra umbilicalis.</title>
        <authorList>
            <person name="Brawley S.H."/>
            <person name="Blouin N.A."/>
            <person name="Ficko-Blean E."/>
            <person name="Wheeler G.L."/>
            <person name="Lohr M."/>
            <person name="Goodson H.V."/>
            <person name="Jenkins J.W."/>
            <person name="Blaby-Haas C.E."/>
            <person name="Helliwell K.E."/>
            <person name="Chan C."/>
            <person name="Marriage T."/>
            <person name="Bhattacharya D."/>
            <person name="Klein A.S."/>
            <person name="Badis Y."/>
            <person name="Brodie J."/>
            <person name="Cao Y."/>
            <person name="Collen J."/>
            <person name="Dittami S.M."/>
            <person name="Gachon C.M."/>
            <person name="Green B.R."/>
            <person name="Karpowicz S."/>
            <person name="Kim J.W."/>
            <person name="Kudahl U."/>
            <person name="Lin S."/>
            <person name="Michel G."/>
            <person name="Mittag M."/>
            <person name="Olson B.J."/>
            <person name="Pangilinan J."/>
            <person name="Peng Y."/>
            <person name="Qiu H."/>
            <person name="Shu S."/>
            <person name="Singer J.T."/>
            <person name="Smith A.G."/>
            <person name="Sprecher B.N."/>
            <person name="Wagner V."/>
            <person name="Wang W."/>
            <person name="Wang Z.-Y."/>
            <person name="Yan J."/>
            <person name="Yarish C."/>
            <person name="Zoeuner-Riek S."/>
            <person name="Zhuang Y."/>
            <person name="Zou Y."/>
            <person name="Lindquist E.A."/>
            <person name="Grimwood J."/>
            <person name="Barry K."/>
            <person name="Rokhsar D.S."/>
            <person name="Schmutz J."/>
            <person name="Stiller J.W."/>
            <person name="Grossman A.R."/>
            <person name="Prochnik S.E."/>
        </authorList>
    </citation>
    <scope>NUCLEOTIDE SEQUENCE [LARGE SCALE GENOMIC DNA]</scope>
    <source>
        <strain evidence="2">4086291</strain>
    </source>
</reference>
<protein>
    <submittedName>
        <fullName evidence="2">Uncharacterized protein</fullName>
    </submittedName>
</protein>
<evidence type="ECO:0000313" key="2">
    <source>
        <dbReference type="EMBL" id="OSX70205.1"/>
    </source>
</evidence>
<sequence length="315" mass="34245">MIRTATWNGALVRTRTRAEEDMQTLVDKADGSREDGRDADNPADLNVEGSEEVYDSDGSGSTATDSLGGAVEAAEYGAYEEIGNFLDIGINALAVDGGVALMVEHVFLSSTAARIRAYYEAMPETFLAVPVVTPVWASRPTRFNSPTQHAALRFALSAAGSGLTERDQMLYSETLRLGEHEAMSGTSSVGPHSATFPTPRSFMCAVRHEANLVLAVRRWQRVPINVGRNTYMYYFRDILRTGLDAVAAARDVSFGDPANISFVDLKGEEDDDARVRHGTLDADLYLGEMRDVRRLHGPDARVMGVQLHADAALVS</sequence>
<evidence type="ECO:0000256" key="1">
    <source>
        <dbReference type="SAM" id="MobiDB-lite"/>
    </source>
</evidence>
<feature type="compositionally biased region" description="Low complexity" evidence="1">
    <location>
        <begin position="56"/>
        <end position="66"/>
    </location>
</feature>
<feature type="compositionally biased region" description="Basic and acidic residues" evidence="1">
    <location>
        <begin position="27"/>
        <end position="40"/>
    </location>
</feature>
<organism evidence="2 3">
    <name type="scientific">Porphyra umbilicalis</name>
    <name type="common">Purple laver</name>
    <name type="synonym">Red alga</name>
    <dbReference type="NCBI Taxonomy" id="2786"/>
    <lineage>
        <taxon>Eukaryota</taxon>
        <taxon>Rhodophyta</taxon>
        <taxon>Bangiophyceae</taxon>
        <taxon>Bangiales</taxon>
        <taxon>Bangiaceae</taxon>
        <taxon>Porphyra</taxon>
    </lineage>
</organism>
<gene>
    <name evidence="2" type="ORF">BU14_0855s0001</name>
</gene>
<dbReference type="AlphaFoldDB" id="A0A1X6NNQ4"/>
<feature type="region of interest" description="Disordered" evidence="1">
    <location>
        <begin position="22"/>
        <end position="66"/>
    </location>
</feature>